<proteinExistence type="predicted"/>
<sequence length="73" mass="8406">MQARREEAGRAAARMELEKHPRMRHVQTLLRSVQQLRKTPTLEELLQEAAPQTPTVRLQLGASMVLPQHLQRS</sequence>
<evidence type="ECO:0000313" key="2">
    <source>
        <dbReference type="EMBL" id="KAF6739049.1"/>
    </source>
</evidence>
<dbReference type="AlphaFoldDB" id="A0A834FRI8"/>
<feature type="region of interest" description="Disordered" evidence="1">
    <location>
        <begin position="1"/>
        <end position="22"/>
    </location>
</feature>
<comment type="caution">
    <text evidence="2">The sequence shown here is derived from an EMBL/GenBank/DDBJ whole genome shotgun (WGS) entry which is preliminary data.</text>
</comment>
<dbReference type="Proteomes" id="UP000646548">
    <property type="component" value="Unassembled WGS sequence"/>
</dbReference>
<evidence type="ECO:0000313" key="3">
    <source>
        <dbReference type="Proteomes" id="UP000646548"/>
    </source>
</evidence>
<feature type="compositionally biased region" description="Basic and acidic residues" evidence="1">
    <location>
        <begin position="1"/>
        <end position="20"/>
    </location>
</feature>
<reference evidence="2" key="1">
    <citation type="journal article" name="BMC Genomics">
        <title>Long-read sequencing and de novo genome assembly of marine medaka (Oryzias melastigma).</title>
        <authorList>
            <person name="Liang P."/>
            <person name="Saqib H.S.A."/>
            <person name="Ni X."/>
            <person name="Shen Y."/>
        </authorList>
    </citation>
    <scope>NUCLEOTIDE SEQUENCE</scope>
    <source>
        <strain evidence="2">Bigg-433</strain>
    </source>
</reference>
<protein>
    <submittedName>
        <fullName evidence="2">Uncharacterized protein</fullName>
    </submittedName>
</protein>
<accession>A0A834FRI8</accession>
<name>A0A834FRI8_ORYME</name>
<gene>
    <name evidence="2" type="ORF">FQA47_001398</name>
</gene>
<organism evidence="2 3">
    <name type="scientific">Oryzias melastigma</name>
    <name type="common">Marine medaka</name>
    <dbReference type="NCBI Taxonomy" id="30732"/>
    <lineage>
        <taxon>Eukaryota</taxon>
        <taxon>Metazoa</taxon>
        <taxon>Chordata</taxon>
        <taxon>Craniata</taxon>
        <taxon>Vertebrata</taxon>
        <taxon>Euteleostomi</taxon>
        <taxon>Actinopterygii</taxon>
        <taxon>Neopterygii</taxon>
        <taxon>Teleostei</taxon>
        <taxon>Neoteleostei</taxon>
        <taxon>Acanthomorphata</taxon>
        <taxon>Ovalentaria</taxon>
        <taxon>Atherinomorphae</taxon>
        <taxon>Beloniformes</taxon>
        <taxon>Adrianichthyidae</taxon>
        <taxon>Oryziinae</taxon>
        <taxon>Oryzias</taxon>
    </lineage>
</organism>
<evidence type="ECO:0000256" key="1">
    <source>
        <dbReference type="SAM" id="MobiDB-lite"/>
    </source>
</evidence>
<dbReference type="EMBL" id="WKFB01000015">
    <property type="protein sequence ID" value="KAF6739049.1"/>
    <property type="molecule type" value="Genomic_DNA"/>
</dbReference>